<keyword evidence="1" id="KW-0862">Zinc</keyword>
<proteinExistence type="predicted"/>
<evidence type="ECO:0000313" key="4">
    <source>
        <dbReference type="Proteomes" id="UP000887013"/>
    </source>
</evidence>
<dbReference type="PROSITE" id="PS00028">
    <property type="entry name" value="ZINC_FINGER_C2H2_1"/>
    <property type="match status" value="1"/>
</dbReference>
<gene>
    <name evidence="3" type="ORF">NPIL_440381</name>
</gene>
<dbReference type="OrthoDB" id="6409387at2759"/>
<dbReference type="InterPro" id="IPR013087">
    <property type="entry name" value="Znf_C2H2_type"/>
</dbReference>
<keyword evidence="1" id="KW-0863">Zinc-finger</keyword>
<dbReference type="Proteomes" id="UP000887013">
    <property type="component" value="Unassembled WGS sequence"/>
</dbReference>
<keyword evidence="1" id="KW-0479">Metal-binding</keyword>
<organism evidence="3 4">
    <name type="scientific">Nephila pilipes</name>
    <name type="common">Giant wood spider</name>
    <name type="synonym">Nephila maculata</name>
    <dbReference type="NCBI Taxonomy" id="299642"/>
    <lineage>
        <taxon>Eukaryota</taxon>
        <taxon>Metazoa</taxon>
        <taxon>Ecdysozoa</taxon>
        <taxon>Arthropoda</taxon>
        <taxon>Chelicerata</taxon>
        <taxon>Arachnida</taxon>
        <taxon>Araneae</taxon>
        <taxon>Araneomorphae</taxon>
        <taxon>Entelegynae</taxon>
        <taxon>Araneoidea</taxon>
        <taxon>Nephilidae</taxon>
        <taxon>Nephila</taxon>
    </lineage>
</organism>
<dbReference type="AlphaFoldDB" id="A0A8X6TID6"/>
<dbReference type="InterPro" id="IPR036236">
    <property type="entry name" value="Znf_C2H2_sf"/>
</dbReference>
<keyword evidence="4" id="KW-1185">Reference proteome</keyword>
<dbReference type="SMART" id="SM00355">
    <property type="entry name" value="ZnF_C2H2"/>
    <property type="match status" value="2"/>
</dbReference>
<name>A0A8X6TID6_NEPPI</name>
<comment type="caution">
    <text evidence="3">The sequence shown here is derived from an EMBL/GenBank/DDBJ whole genome shotgun (WGS) entry which is preliminary data.</text>
</comment>
<feature type="domain" description="C2H2-type" evidence="2">
    <location>
        <begin position="29"/>
        <end position="56"/>
    </location>
</feature>
<dbReference type="SUPFAM" id="SSF57667">
    <property type="entry name" value="beta-beta-alpha zinc fingers"/>
    <property type="match status" value="1"/>
</dbReference>
<sequence>MDRSIRLKNEKDVNWKELTEVLEQTFPGFQCNICKKFFPSKPVLERHHGIHSNGKSLVCSGCGKLQPLIEYKTKLSKEILLMGGKCSKGESNFTRKSSQRERLKYICDVRKQRFAFGTVFEMHARKHSGIKNVYCSRCSECENTINV</sequence>
<dbReference type="PROSITE" id="PS50157">
    <property type="entry name" value="ZINC_FINGER_C2H2_2"/>
    <property type="match status" value="1"/>
</dbReference>
<evidence type="ECO:0000256" key="1">
    <source>
        <dbReference type="PROSITE-ProRule" id="PRU00042"/>
    </source>
</evidence>
<protein>
    <recommendedName>
        <fullName evidence="2">C2H2-type domain-containing protein</fullName>
    </recommendedName>
</protein>
<evidence type="ECO:0000313" key="3">
    <source>
        <dbReference type="EMBL" id="GFT13055.1"/>
    </source>
</evidence>
<dbReference type="EMBL" id="BMAW01104193">
    <property type="protein sequence ID" value="GFT13055.1"/>
    <property type="molecule type" value="Genomic_DNA"/>
</dbReference>
<evidence type="ECO:0000259" key="2">
    <source>
        <dbReference type="PROSITE" id="PS50157"/>
    </source>
</evidence>
<reference evidence="3" key="1">
    <citation type="submission" date="2020-08" db="EMBL/GenBank/DDBJ databases">
        <title>Multicomponent nature underlies the extraordinary mechanical properties of spider dragline silk.</title>
        <authorList>
            <person name="Kono N."/>
            <person name="Nakamura H."/>
            <person name="Mori M."/>
            <person name="Yoshida Y."/>
            <person name="Ohtoshi R."/>
            <person name="Malay A.D."/>
            <person name="Moran D.A.P."/>
            <person name="Tomita M."/>
            <person name="Numata K."/>
            <person name="Arakawa K."/>
        </authorList>
    </citation>
    <scope>NUCLEOTIDE SEQUENCE</scope>
</reference>
<dbReference type="GO" id="GO:0008270">
    <property type="term" value="F:zinc ion binding"/>
    <property type="evidence" value="ECO:0007669"/>
    <property type="project" value="UniProtKB-KW"/>
</dbReference>
<accession>A0A8X6TID6</accession>
<dbReference type="Gene3D" id="3.30.160.60">
    <property type="entry name" value="Classic Zinc Finger"/>
    <property type="match status" value="1"/>
</dbReference>